<evidence type="ECO:0000313" key="10">
    <source>
        <dbReference type="EMBL" id="KZS95419.1"/>
    </source>
</evidence>
<dbReference type="EMBL" id="KV419401">
    <property type="protein sequence ID" value="KZS95419.1"/>
    <property type="molecule type" value="Genomic_DNA"/>
</dbReference>
<dbReference type="AlphaFoldDB" id="A0A164WW65"/>
<feature type="compositionally biased region" description="Low complexity" evidence="7">
    <location>
        <begin position="14"/>
        <end position="33"/>
    </location>
</feature>
<feature type="region of interest" description="Disordered" evidence="7">
    <location>
        <begin position="1097"/>
        <end position="1148"/>
    </location>
</feature>
<sequence length="1200" mass="129777">MDSSTTLSPEMGTSRSSRPASAAVAYQPSASSSSRKRASHQVTTQQPEEPTPTHDVYSHPHAQAYLAAHPKRTIPRFGPYLLLQTLGEGEFGKVKLGLHHQWGEEVAVKLIRRAGVDNTVRMSKVSREIEVLRTIQHPNIVHLYDVIETDKYIGIILEYASGGELFDHILAHRYLKEKDACKLFAQLISGVAYIHAKKIVHRDLKLENLLLDRNRNVIITDFGFANRFEDRPDDLMQTSCGSPCYAAPELVISEGLYVGSAVDIWSCGVILYAMLAGYLPFDDDPANPDGDNINLLYKYIISTSLTFPDYVSLEARDLLSKMLVPDPNKRADLSVIMSHVWLQPYAYLFHRTVEEMEALTLEQQRQKRLHYQKQMRPAENAGKMTRSHSSAVPSSAATSRRGMSPGGESAYDTSMDQEAMYSTRQPQSSRRAAASAIVMPTAPSALDDPFVIDAPSPARETITEASSPSEPSQSPRSRRSSSKETSKPSKKPSAAASTDLLPVARSPGQDSVSRRNTARHTIQVEYAKPNEDDANESIATGIYVGDAVAPPSAPTNTPTTTPKKRTAAPEQEERTPRKTTPSSPSPTERTPRKTTTSSPAPVVTSSMSTSTSSKVSPSSPTSAPRAVNGRSSATRVDRATPPSSFSRGSAAKLSNLANEKAPSPTHVTQPPPQPQPRPPQVIQSPAPVSTELKVVTSDSSDSASSSKRHRRGLSVDKFGFGKLLNGHSDNESSSRAVNGYDPKRATLQTPLPSGYSSRTASLAAESNDSTATGTSTLPSAPEEESLAEKKKSRRKTALSLMVEPLRSKTMRGYKRSSATVEPESEKANNASRQQAPPMSATVQSTTTPVNASFLSTVQRPGAKAPLSASTTKAQKVMNWFHRGSSVRVGNKVDPVVDIQPEEDRSTTPTLDSYRNNQAALSSTSTINHPSISKQLNGTEGQSQKSGTTPSSWKGQRSASSGDTSKGIAGRARDTLSHVAAAMPKGGHSKGYDKKAMRVHHGAVDQGTVTTGAPPEVFAQVTKVLLTMGVELQKETEYKYRCIRPKQRKPAVGLGFADPASPTLGAFAVSGTAASNGVDKRGLPVPSQSTGMFRGLLSRRQSQQAASGATLSPETHDPSPSSSSAGHLSPEMGSPLPSTNGEPLYGDKHVDQGDEVRFSVELTRMDRLDDTFSLDIRRLKGNLRSYKFLYDTLRERCNFPQ</sequence>
<dbReference type="STRING" id="1314777.A0A164WW65"/>
<dbReference type="InterPro" id="IPR008271">
    <property type="entry name" value="Ser/Thr_kinase_AS"/>
</dbReference>
<dbReference type="GO" id="GO:0005737">
    <property type="term" value="C:cytoplasm"/>
    <property type="evidence" value="ECO:0007669"/>
    <property type="project" value="TreeGrafter"/>
</dbReference>
<dbReference type="SMART" id="SM00220">
    <property type="entry name" value="S_TKc"/>
    <property type="match status" value="1"/>
</dbReference>
<reference evidence="10 11" key="1">
    <citation type="journal article" date="2016" name="Mol. Biol. Evol.">
        <title>Comparative Genomics of Early-Diverging Mushroom-Forming Fungi Provides Insights into the Origins of Lignocellulose Decay Capabilities.</title>
        <authorList>
            <person name="Nagy L.G."/>
            <person name="Riley R."/>
            <person name="Tritt A."/>
            <person name="Adam C."/>
            <person name="Daum C."/>
            <person name="Floudas D."/>
            <person name="Sun H."/>
            <person name="Yadav J.S."/>
            <person name="Pangilinan J."/>
            <person name="Larsson K.H."/>
            <person name="Matsuura K."/>
            <person name="Barry K."/>
            <person name="Labutti K."/>
            <person name="Kuo R."/>
            <person name="Ohm R.A."/>
            <person name="Bhattacharya S.S."/>
            <person name="Shirouzu T."/>
            <person name="Yoshinaga Y."/>
            <person name="Martin F.M."/>
            <person name="Grigoriev I.V."/>
            <person name="Hibbett D.S."/>
        </authorList>
    </citation>
    <scope>NUCLEOTIDE SEQUENCE [LARGE SCALE GENOMIC DNA]</scope>
    <source>
        <strain evidence="10 11">HHB9708</strain>
    </source>
</reference>
<dbReference type="Pfam" id="PF00069">
    <property type="entry name" value="Pkinase"/>
    <property type="match status" value="1"/>
</dbReference>
<feature type="compositionally biased region" description="Polar residues" evidence="7">
    <location>
        <begin position="387"/>
        <end position="398"/>
    </location>
</feature>
<keyword evidence="11" id="KW-1185">Reference proteome</keyword>
<keyword evidence="2" id="KW-0808">Transferase</keyword>
<dbReference type="Gene3D" id="3.30.310.80">
    <property type="entry name" value="Kinase associated domain 1, KA1"/>
    <property type="match status" value="1"/>
</dbReference>
<feature type="compositionally biased region" description="Polar residues" evidence="7">
    <location>
        <begin position="906"/>
        <end position="963"/>
    </location>
</feature>
<keyword evidence="1" id="KW-0723">Serine/threonine-protein kinase</keyword>
<keyword evidence="3 6" id="KW-0547">Nucleotide-binding</keyword>
<evidence type="ECO:0000256" key="4">
    <source>
        <dbReference type="ARBA" id="ARBA00022777"/>
    </source>
</evidence>
<gene>
    <name evidence="10" type="ORF">SISNIDRAFT_483652</name>
</gene>
<organism evidence="10 11">
    <name type="scientific">Sistotremastrum niveocremeum HHB9708</name>
    <dbReference type="NCBI Taxonomy" id="1314777"/>
    <lineage>
        <taxon>Eukaryota</taxon>
        <taxon>Fungi</taxon>
        <taxon>Dikarya</taxon>
        <taxon>Basidiomycota</taxon>
        <taxon>Agaricomycotina</taxon>
        <taxon>Agaricomycetes</taxon>
        <taxon>Sistotremastrales</taxon>
        <taxon>Sistotremastraceae</taxon>
        <taxon>Sertulicium</taxon>
        <taxon>Sertulicium niveocremeum</taxon>
    </lineage>
</organism>
<dbReference type="PROSITE" id="PS00108">
    <property type="entry name" value="PROTEIN_KINASE_ST"/>
    <property type="match status" value="1"/>
</dbReference>
<dbReference type="PANTHER" id="PTHR24346:SF110">
    <property type="entry name" value="NON-SPECIFIC SERINE_THREONINE PROTEIN KINASE"/>
    <property type="match status" value="1"/>
</dbReference>
<dbReference type="PROSITE" id="PS50032">
    <property type="entry name" value="KA1"/>
    <property type="match status" value="1"/>
</dbReference>
<feature type="compositionally biased region" description="Low complexity" evidence="7">
    <location>
        <begin position="463"/>
        <end position="475"/>
    </location>
</feature>
<dbReference type="PROSITE" id="PS00107">
    <property type="entry name" value="PROTEIN_KINASE_ATP"/>
    <property type="match status" value="1"/>
</dbReference>
<feature type="compositionally biased region" description="Polar residues" evidence="7">
    <location>
        <begin position="1098"/>
        <end position="1112"/>
    </location>
</feature>
<name>A0A164WW65_9AGAM</name>
<evidence type="ECO:0000259" key="9">
    <source>
        <dbReference type="PROSITE" id="PS50032"/>
    </source>
</evidence>
<dbReference type="GO" id="GO:0005524">
    <property type="term" value="F:ATP binding"/>
    <property type="evidence" value="ECO:0007669"/>
    <property type="project" value="UniProtKB-UniRule"/>
</dbReference>
<dbReference type="PANTHER" id="PTHR24346">
    <property type="entry name" value="MAP/MICROTUBULE AFFINITY-REGULATING KINASE"/>
    <property type="match status" value="1"/>
</dbReference>
<dbReference type="GO" id="GO:0035556">
    <property type="term" value="P:intracellular signal transduction"/>
    <property type="evidence" value="ECO:0007669"/>
    <property type="project" value="TreeGrafter"/>
</dbReference>
<feature type="compositionally biased region" description="Low complexity" evidence="7">
    <location>
        <begin position="578"/>
        <end position="624"/>
    </location>
</feature>
<feature type="compositionally biased region" description="Polar residues" evidence="7">
    <location>
        <begin position="827"/>
        <end position="846"/>
    </location>
</feature>
<evidence type="ECO:0000256" key="3">
    <source>
        <dbReference type="ARBA" id="ARBA00022741"/>
    </source>
</evidence>
<dbReference type="PROSITE" id="PS50011">
    <property type="entry name" value="PROTEIN_KINASE_DOM"/>
    <property type="match status" value="1"/>
</dbReference>
<keyword evidence="4 10" id="KW-0418">Kinase</keyword>
<dbReference type="InterPro" id="IPR017441">
    <property type="entry name" value="Protein_kinase_ATP_BS"/>
</dbReference>
<dbReference type="Proteomes" id="UP000076722">
    <property type="component" value="Unassembled WGS sequence"/>
</dbReference>
<feature type="region of interest" description="Disordered" evidence="7">
    <location>
        <begin position="459"/>
        <end position="846"/>
    </location>
</feature>
<accession>A0A164WW65</accession>
<evidence type="ECO:0000256" key="5">
    <source>
        <dbReference type="ARBA" id="ARBA00022840"/>
    </source>
</evidence>
<dbReference type="OrthoDB" id="193931at2759"/>
<feature type="region of interest" description="Disordered" evidence="7">
    <location>
        <begin position="377"/>
        <end position="414"/>
    </location>
</feature>
<evidence type="ECO:0000313" key="11">
    <source>
        <dbReference type="Proteomes" id="UP000076722"/>
    </source>
</evidence>
<dbReference type="GO" id="GO:0004674">
    <property type="term" value="F:protein serine/threonine kinase activity"/>
    <property type="evidence" value="ECO:0007669"/>
    <property type="project" value="UniProtKB-KW"/>
</dbReference>
<evidence type="ECO:0000256" key="1">
    <source>
        <dbReference type="ARBA" id="ARBA00022527"/>
    </source>
</evidence>
<dbReference type="InterPro" id="IPR001772">
    <property type="entry name" value="KA1_dom"/>
</dbReference>
<protein>
    <submittedName>
        <fullName evidence="10">Pkinase-domain-containing protein</fullName>
    </submittedName>
</protein>
<feature type="region of interest" description="Disordered" evidence="7">
    <location>
        <begin position="891"/>
        <end position="968"/>
    </location>
</feature>
<dbReference type="FunFam" id="1.10.510.10:FF:000636">
    <property type="entry name" value="Non-specific serine/threonine protein kinase"/>
    <property type="match status" value="1"/>
</dbReference>
<dbReference type="InterPro" id="IPR000719">
    <property type="entry name" value="Prot_kinase_dom"/>
</dbReference>
<dbReference type="Gene3D" id="1.10.510.10">
    <property type="entry name" value="Transferase(Phosphotransferase) domain 1"/>
    <property type="match status" value="1"/>
</dbReference>
<feature type="compositionally biased region" description="Polar residues" evidence="7">
    <location>
        <begin position="1"/>
        <end position="13"/>
    </location>
</feature>
<evidence type="ECO:0000256" key="2">
    <source>
        <dbReference type="ARBA" id="ARBA00022679"/>
    </source>
</evidence>
<keyword evidence="5 6" id="KW-0067">ATP-binding</keyword>
<evidence type="ECO:0000256" key="7">
    <source>
        <dbReference type="SAM" id="MobiDB-lite"/>
    </source>
</evidence>
<evidence type="ECO:0000259" key="8">
    <source>
        <dbReference type="PROSITE" id="PS50011"/>
    </source>
</evidence>
<feature type="region of interest" description="Disordered" evidence="7">
    <location>
        <begin position="1"/>
        <end position="57"/>
    </location>
</feature>
<feature type="domain" description="KA1" evidence="9">
    <location>
        <begin position="1148"/>
        <end position="1198"/>
    </location>
</feature>
<feature type="compositionally biased region" description="Polar residues" evidence="7">
    <location>
        <begin position="746"/>
        <end position="778"/>
    </location>
</feature>
<dbReference type="InterPro" id="IPR011009">
    <property type="entry name" value="Kinase-like_dom_sf"/>
</dbReference>
<feature type="binding site" evidence="6">
    <location>
        <position position="109"/>
    </location>
    <ligand>
        <name>ATP</name>
        <dbReference type="ChEBI" id="CHEBI:30616"/>
    </ligand>
</feature>
<feature type="compositionally biased region" description="Pro residues" evidence="7">
    <location>
        <begin position="669"/>
        <end position="679"/>
    </location>
</feature>
<dbReference type="FunFam" id="3.30.200.20:FF:000003">
    <property type="entry name" value="Non-specific serine/threonine protein kinase"/>
    <property type="match status" value="1"/>
</dbReference>
<feature type="domain" description="Protein kinase" evidence="8">
    <location>
        <begin position="80"/>
        <end position="342"/>
    </location>
</feature>
<proteinExistence type="predicted"/>
<evidence type="ECO:0000256" key="6">
    <source>
        <dbReference type="PROSITE-ProRule" id="PRU10141"/>
    </source>
</evidence>
<feature type="compositionally biased region" description="Low complexity" evidence="7">
    <location>
        <begin position="547"/>
        <end position="561"/>
    </location>
</feature>
<dbReference type="SUPFAM" id="SSF56112">
    <property type="entry name" value="Protein kinase-like (PK-like)"/>
    <property type="match status" value="1"/>
</dbReference>